<comment type="caution">
    <text evidence="2">The sequence shown here is derived from an EMBL/GenBank/DDBJ whole genome shotgun (WGS) entry which is preliminary data.</text>
</comment>
<reference evidence="2 3" key="1">
    <citation type="submission" date="2020-05" db="EMBL/GenBank/DDBJ databases">
        <title>Whole genome sequencing and identification of novel metabolites from Paenibacillus alvei strain JR949.</title>
        <authorList>
            <person name="Rajendhran J."/>
            <person name="Sree Pranav P."/>
            <person name="Mahalakshmi B."/>
            <person name="Karthikeyan R."/>
        </authorList>
    </citation>
    <scope>NUCLEOTIDE SEQUENCE [LARGE SCALE GENOMIC DNA]</scope>
    <source>
        <strain evidence="2 3">JR949</strain>
    </source>
</reference>
<sequence length="285" mass="32223">MKTQSSIEYDRSLPLGFEELSSIRKDEHTIKDVSYLSPHGGKVPAYLVVPNGEGPFPAVIFLHPGQGNKTTFLSEAEKLALRGIISLLIDAPSKRNPLPQEQSEEQKLALIIEEVVDVEKYIQTVVDLRRGIDLLSTFENVDSNRLMYVGHSLGATWGGVLAGVEERLKAYVLMAGLSSVSEWHETSDHPFAAFIRHHLTSEWFEKFISAVESLDAIHYIKNASPASLYFQFAKDDFFVSRNQAEGYYHAASLPKKIAWYETDHLFTNCDAAYQERMQWIIRELS</sequence>
<dbReference type="InterPro" id="IPR050261">
    <property type="entry name" value="FrsA_esterase"/>
</dbReference>
<dbReference type="Proteomes" id="UP000552038">
    <property type="component" value="Unassembled WGS sequence"/>
</dbReference>
<dbReference type="SUPFAM" id="SSF53474">
    <property type="entry name" value="alpha/beta-Hydrolases"/>
    <property type="match status" value="1"/>
</dbReference>
<organism evidence="2 3">
    <name type="scientific">Paenibacillus alvei</name>
    <name type="common">Bacillus alvei</name>
    <dbReference type="NCBI Taxonomy" id="44250"/>
    <lineage>
        <taxon>Bacteria</taxon>
        <taxon>Bacillati</taxon>
        <taxon>Bacillota</taxon>
        <taxon>Bacilli</taxon>
        <taxon>Bacillales</taxon>
        <taxon>Paenibacillaceae</taxon>
        <taxon>Paenibacillus</taxon>
    </lineage>
</organism>
<dbReference type="RefSeq" id="WP_171419039.1">
    <property type="nucleotide sequence ID" value="NZ_JABFOR010000043.1"/>
</dbReference>
<accession>A0AAP7A306</accession>
<proteinExistence type="predicted"/>
<dbReference type="InterPro" id="IPR002925">
    <property type="entry name" value="Dienelactn_hydro"/>
</dbReference>
<feature type="domain" description="Dienelactone hydrolase" evidence="1">
    <location>
        <begin position="44"/>
        <end position="272"/>
    </location>
</feature>
<dbReference type="AlphaFoldDB" id="A0AAP7A306"/>
<dbReference type="PANTHER" id="PTHR22946">
    <property type="entry name" value="DIENELACTONE HYDROLASE DOMAIN-CONTAINING PROTEIN-RELATED"/>
    <property type="match status" value="1"/>
</dbReference>
<evidence type="ECO:0000313" key="3">
    <source>
        <dbReference type="Proteomes" id="UP000552038"/>
    </source>
</evidence>
<dbReference type="Gene3D" id="3.40.50.1820">
    <property type="entry name" value="alpha/beta hydrolase"/>
    <property type="match status" value="1"/>
</dbReference>
<evidence type="ECO:0000313" key="2">
    <source>
        <dbReference type="EMBL" id="NOJ73370.1"/>
    </source>
</evidence>
<dbReference type="InterPro" id="IPR029058">
    <property type="entry name" value="AB_hydrolase_fold"/>
</dbReference>
<gene>
    <name evidence="2" type="ORF">HMI46_22850</name>
</gene>
<protein>
    <recommendedName>
        <fullName evidence="1">Dienelactone hydrolase domain-containing protein</fullName>
    </recommendedName>
</protein>
<name>A0AAP7A306_PAEAL</name>
<dbReference type="Pfam" id="PF01738">
    <property type="entry name" value="DLH"/>
    <property type="match status" value="1"/>
</dbReference>
<dbReference type="GO" id="GO:0016787">
    <property type="term" value="F:hydrolase activity"/>
    <property type="evidence" value="ECO:0007669"/>
    <property type="project" value="InterPro"/>
</dbReference>
<evidence type="ECO:0000259" key="1">
    <source>
        <dbReference type="Pfam" id="PF01738"/>
    </source>
</evidence>
<dbReference type="EMBL" id="JABFOR010000043">
    <property type="protein sequence ID" value="NOJ73370.1"/>
    <property type="molecule type" value="Genomic_DNA"/>
</dbReference>